<dbReference type="AlphaFoldDB" id="W8EU51"/>
<name>W8EU51_9BACT</name>
<dbReference type="PROSITE" id="PS51257">
    <property type="entry name" value="PROKAR_LIPOPROTEIN"/>
    <property type="match status" value="1"/>
</dbReference>
<gene>
    <name evidence="2" type="ORF">Hsw_1104</name>
</gene>
<reference evidence="2 3" key="1">
    <citation type="submission" date="2014-01" db="EMBL/GenBank/DDBJ databases">
        <title>Complete genome sequence of ionizing-radiation resistance bacterium Hymenobacter swuensis DY53.</title>
        <authorList>
            <person name="Jung J.-H."/>
            <person name="Jeong S.-W."/>
            <person name="Joe M.-H."/>
            <person name="Cho y.-j."/>
            <person name="Kim M.-K."/>
            <person name="Lim S.-Y."/>
        </authorList>
    </citation>
    <scope>NUCLEOTIDE SEQUENCE [LARGE SCALE GENOMIC DNA]</scope>
    <source>
        <strain evidence="2 3">DY53</strain>
    </source>
</reference>
<sequence length="150" mass="16448">MRNLFTRTVLFALFLATPAALTSCQDPIDCGCTPPPVEPVTSAALTRIATWWLNEASNAGQTTSTDAIKDRYSMQFKPDGTYTQTMLADGTTYAGAWMLMGTDNRILHLTDHKGAAQEYNVDGVNADKLVYRRAGKNNQSDIFSFGATRK</sequence>
<organism evidence="2 3">
    <name type="scientific">Hymenobacter swuensis DY53</name>
    <dbReference type="NCBI Taxonomy" id="1227739"/>
    <lineage>
        <taxon>Bacteria</taxon>
        <taxon>Pseudomonadati</taxon>
        <taxon>Bacteroidota</taxon>
        <taxon>Cytophagia</taxon>
        <taxon>Cytophagales</taxon>
        <taxon>Hymenobacteraceae</taxon>
        <taxon>Hymenobacter</taxon>
    </lineage>
</organism>
<dbReference type="RefSeq" id="WP_044001344.1">
    <property type="nucleotide sequence ID" value="NZ_CP007145.1"/>
</dbReference>
<accession>W8EU51</accession>
<dbReference type="OrthoDB" id="885549at2"/>
<evidence type="ECO:0000313" key="2">
    <source>
        <dbReference type="EMBL" id="AHJ96699.1"/>
    </source>
</evidence>
<dbReference type="HOGENOM" id="CLU_1738065_0_0_10"/>
<proteinExistence type="predicted"/>
<keyword evidence="1" id="KW-0732">Signal</keyword>
<dbReference type="Proteomes" id="UP000019423">
    <property type="component" value="Chromosome"/>
</dbReference>
<dbReference type="STRING" id="1227739.Hsw_1104"/>
<keyword evidence="3" id="KW-1185">Reference proteome</keyword>
<evidence type="ECO:0000313" key="3">
    <source>
        <dbReference type="Proteomes" id="UP000019423"/>
    </source>
</evidence>
<protein>
    <recommendedName>
        <fullName evidence="4">Lipocalin-like domain-containing protein</fullName>
    </recommendedName>
</protein>
<evidence type="ECO:0008006" key="4">
    <source>
        <dbReference type="Google" id="ProtNLM"/>
    </source>
</evidence>
<feature type="chain" id="PRO_5004909991" description="Lipocalin-like domain-containing protein" evidence="1">
    <location>
        <begin position="23"/>
        <end position="150"/>
    </location>
</feature>
<feature type="signal peptide" evidence="1">
    <location>
        <begin position="1"/>
        <end position="22"/>
    </location>
</feature>
<evidence type="ECO:0000256" key="1">
    <source>
        <dbReference type="SAM" id="SignalP"/>
    </source>
</evidence>
<dbReference type="KEGG" id="hsw:Hsw_1104"/>
<dbReference type="PATRIC" id="fig|1227739.3.peg.1347"/>
<dbReference type="EMBL" id="CP007145">
    <property type="protein sequence ID" value="AHJ96699.1"/>
    <property type="molecule type" value="Genomic_DNA"/>
</dbReference>